<dbReference type="Pfam" id="PF00528">
    <property type="entry name" value="BPD_transp_1"/>
    <property type="match status" value="1"/>
</dbReference>
<evidence type="ECO:0000256" key="7">
    <source>
        <dbReference type="ARBA" id="ARBA00023136"/>
    </source>
</evidence>
<comment type="subcellular location">
    <subcellularLocation>
        <location evidence="1 8">Cell membrane</location>
        <topology evidence="1 8">Multi-pass membrane protein</topology>
    </subcellularLocation>
</comment>
<evidence type="ECO:0000313" key="10">
    <source>
        <dbReference type="EMBL" id="CAA9528317.1"/>
    </source>
</evidence>
<dbReference type="PANTHER" id="PTHR42929:SF1">
    <property type="entry name" value="INNER MEMBRANE ABC TRANSPORTER PERMEASE PROTEIN YDCU-RELATED"/>
    <property type="match status" value="1"/>
</dbReference>
<feature type="transmembrane region" description="Helical" evidence="8">
    <location>
        <begin position="204"/>
        <end position="226"/>
    </location>
</feature>
<dbReference type="CDD" id="cd06261">
    <property type="entry name" value="TM_PBP2"/>
    <property type="match status" value="1"/>
</dbReference>
<feature type="transmembrane region" description="Helical" evidence="8">
    <location>
        <begin position="262"/>
        <end position="284"/>
    </location>
</feature>
<evidence type="ECO:0000256" key="1">
    <source>
        <dbReference type="ARBA" id="ARBA00004651"/>
    </source>
</evidence>
<evidence type="ECO:0000256" key="4">
    <source>
        <dbReference type="ARBA" id="ARBA00022475"/>
    </source>
</evidence>
<feature type="transmembrane region" description="Helical" evidence="8">
    <location>
        <begin position="162"/>
        <end position="183"/>
    </location>
</feature>
<keyword evidence="7 8" id="KW-0472">Membrane</keyword>
<dbReference type="InterPro" id="IPR000515">
    <property type="entry name" value="MetI-like"/>
</dbReference>
<accession>A0A6J4TQP1</accession>
<feature type="transmembrane region" description="Helical" evidence="8">
    <location>
        <begin position="80"/>
        <end position="100"/>
    </location>
</feature>
<evidence type="ECO:0000259" key="9">
    <source>
        <dbReference type="PROSITE" id="PS50928"/>
    </source>
</evidence>
<sequence>MRRVGGGAGAVGAARYPLGLAGPALAYYVAFFGVPLAFLVLFAFATPVGFGEVAYGFDLTNFEAAIGDVYVEAFLRTLRFAAIGTLLTVLVGCPLAYWLARYVPEERKGLMLALVIVPFWTSFLIRTSSFLIAFSDDFPLARGLHALGLTGRSLGVLYTDTAVQIGIVYNYLPLFVLPAYAALERIDWRLVDAASDLGASPWTSFRQITAPLAAPGIITGALLVFIPMMGEYIIPIVLGGGRIDLIGNVIGRSFLEQRDYAFGSALALLVMLALSGLIALYLYLSTRSEAETRAA</sequence>
<feature type="domain" description="ABC transmembrane type-1" evidence="9">
    <location>
        <begin position="74"/>
        <end position="283"/>
    </location>
</feature>
<evidence type="ECO:0000256" key="2">
    <source>
        <dbReference type="ARBA" id="ARBA00007069"/>
    </source>
</evidence>
<gene>
    <name evidence="10" type="ORF">AVDCRST_MAG13-3933</name>
</gene>
<dbReference type="PROSITE" id="PS50928">
    <property type="entry name" value="ABC_TM1"/>
    <property type="match status" value="1"/>
</dbReference>
<comment type="similarity">
    <text evidence="2">Belongs to the binding-protein-dependent transport system permease family. CysTW subfamily.</text>
</comment>
<keyword evidence="3 8" id="KW-0813">Transport</keyword>
<evidence type="ECO:0000256" key="6">
    <source>
        <dbReference type="ARBA" id="ARBA00022989"/>
    </source>
</evidence>
<evidence type="ECO:0000256" key="3">
    <source>
        <dbReference type="ARBA" id="ARBA00022448"/>
    </source>
</evidence>
<dbReference type="SUPFAM" id="SSF161098">
    <property type="entry name" value="MetI-like"/>
    <property type="match status" value="1"/>
</dbReference>
<dbReference type="GO" id="GO:0005886">
    <property type="term" value="C:plasma membrane"/>
    <property type="evidence" value="ECO:0007669"/>
    <property type="project" value="UniProtKB-SubCell"/>
</dbReference>
<organism evidence="10">
    <name type="scientific">uncultured Solirubrobacteraceae bacterium</name>
    <dbReference type="NCBI Taxonomy" id="1162706"/>
    <lineage>
        <taxon>Bacteria</taxon>
        <taxon>Bacillati</taxon>
        <taxon>Actinomycetota</taxon>
        <taxon>Thermoleophilia</taxon>
        <taxon>Solirubrobacterales</taxon>
        <taxon>Solirubrobacteraceae</taxon>
        <taxon>environmental samples</taxon>
    </lineage>
</organism>
<keyword evidence="4" id="KW-1003">Cell membrane</keyword>
<reference evidence="10" key="1">
    <citation type="submission" date="2020-02" db="EMBL/GenBank/DDBJ databases">
        <authorList>
            <person name="Meier V. D."/>
        </authorList>
    </citation>
    <scope>NUCLEOTIDE SEQUENCE</scope>
    <source>
        <strain evidence="10">AVDCRST_MAG13</strain>
    </source>
</reference>
<dbReference type="InterPro" id="IPR035906">
    <property type="entry name" value="MetI-like_sf"/>
</dbReference>
<feature type="transmembrane region" description="Helical" evidence="8">
    <location>
        <begin position="112"/>
        <end position="134"/>
    </location>
</feature>
<feature type="transmembrane region" description="Helical" evidence="8">
    <location>
        <begin position="25"/>
        <end position="45"/>
    </location>
</feature>
<dbReference type="AlphaFoldDB" id="A0A6J4TQP1"/>
<dbReference type="Gene3D" id="1.10.3720.10">
    <property type="entry name" value="MetI-like"/>
    <property type="match status" value="1"/>
</dbReference>
<dbReference type="PANTHER" id="PTHR42929">
    <property type="entry name" value="INNER MEMBRANE ABC TRANSPORTER PERMEASE PROTEIN YDCU-RELATED-RELATED"/>
    <property type="match status" value="1"/>
</dbReference>
<proteinExistence type="inferred from homology"/>
<evidence type="ECO:0000256" key="8">
    <source>
        <dbReference type="RuleBase" id="RU363032"/>
    </source>
</evidence>
<keyword evidence="5 8" id="KW-0812">Transmembrane</keyword>
<evidence type="ECO:0000256" key="5">
    <source>
        <dbReference type="ARBA" id="ARBA00022692"/>
    </source>
</evidence>
<protein>
    <submittedName>
        <fullName evidence="10">Putrescine transport system permease protein PotH</fullName>
    </submittedName>
</protein>
<dbReference type="GO" id="GO:0055085">
    <property type="term" value="P:transmembrane transport"/>
    <property type="evidence" value="ECO:0007669"/>
    <property type="project" value="InterPro"/>
</dbReference>
<name>A0A6J4TQP1_9ACTN</name>
<dbReference type="EMBL" id="CADCVO010000606">
    <property type="protein sequence ID" value="CAA9528317.1"/>
    <property type="molecule type" value="Genomic_DNA"/>
</dbReference>
<keyword evidence="6 8" id="KW-1133">Transmembrane helix</keyword>